<gene>
    <name evidence="2" type="ORF">HJA_15155</name>
</gene>
<dbReference type="OrthoDB" id="7619328at2"/>
<evidence type="ECO:0000256" key="1">
    <source>
        <dbReference type="SAM" id="SignalP"/>
    </source>
</evidence>
<feature type="signal peptide" evidence="1">
    <location>
        <begin position="1"/>
        <end position="16"/>
    </location>
</feature>
<dbReference type="AlphaFoldDB" id="A0A059F7Y5"/>
<accession>A0A059F7Y5</accession>
<comment type="caution">
    <text evidence="2">The sequence shown here is derived from an EMBL/GenBank/DDBJ whole genome shotgun (WGS) entry which is preliminary data.</text>
</comment>
<dbReference type="RefSeq" id="WP_035583776.1">
    <property type="nucleotide sequence ID" value="NZ_ARYJ01000012.1"/>
</dbReference>
<evidence type="ECO:0000313" key="2">
    <source>
        <dbReference type="EMBL" id="KCZ86700.1"/>
    </source>
</evidence>
<evidence type="ECO:0008006" key="4">
    <source>
        <dbReference type="Google" id="ProtNLM"/>
    </source>
</evidence>
<evidence type="ECO:0000313" key="3">
    <source>
        <dbReference type="Proteomes" id="UP000024816"/>
    </source>
</evidence>
<feature type="chain" id="PRO_5001572618" description="Lipoprotein" evidence="1">
    <location>
        <begin position="17"/>
        <end position="203"/>
    </location>
</feature>
<keyword evidence="3" id="KW-1185">Reference proteome</keyword>
<protein>
    <recommendedName>
        <fullName evidence="4">Lipoprotein</fullName>
    </recommendedName>
</protein>
<dbReference type="Proteomes" id="UP000024816">
    <property type="component" value="Unassembled WGS sequence"/>
</dbReference>
<sequence>MLTLPLLAHMSSAAIAAGITACLTYGQYNVASGPNGSGLMPPASVLNPNARTGAMLDPLAEMASAMTSLKQERAKAERNRAMIDWLAGLQTRFTVQRLETGLVYKVRYAPAGETGTVLQDFVAVPYGPELPFAISLQAGEAGMVRVEGLSCAGQVTLAQLDPAAGEQAAETAAMSRAEAYLQKPEAADPALPADCLMVRLKRG</sequence>
<reference evidence="2 3" key="1">
    <citation type="journal article" date="2014" name="Antonie Van Leeuwenhoek">
        <title>Hyphomonas beringensis sp. nov. and Hyphomonas chukchiensis sp. nov., isolated from surface seawater of the Bering Sea and Chukchi Sea.</title>
        <authorList>
            <person name="Li C."/>
            <person name="Lai Q."/>
            <person name="Li G."/>
            <person name="Dong C."/>
            <person name="Wang J."/>
            <person name="Liao Y."/>
            <person name="Shao Z."/>
        </authorList>
    </citation>
    <scope>NUCLEOTIDE SEQUENCE [LARGE SCALE GENOMIC DNA]</scope>
    <source>
        <strain evidence="2 3">VP2</strain>
    </source>
</reference>
<name>A0A059F7Y5_9PROT</name>
<proteinExistence type="predicted"/>
<organism evidence="2 3">
    <name type="scientific">Hyphomonas jannaschiana VP2</name>
    <dbReference type="NCBI Taxonomy" id="1280952"/>
    <lineage>
        <taxon>Bacteria</taxon>
        <taxon>Pseudomonadati</taxon>
        <taxon>Pseudomonadota</taxon>
        <taxon>Alphaproteobacteria</taxon>
        <taxon>Hyphomonadales</taxon>
        <taxon>Hyphomonadaceae</taxon>
        <taxon>Hyphomonas</taxon>
    </lineage>
</organism>
<keyword evidence="1" id="KW-0732">Signal</keyword>
<dbReference type="PATRIC" id="fig|1280952.3.peg.3033"/>
<dbReference type="EMBL" id="ARYJ01000012">
    <property type="protein sequence ID" value="KCZ86700.1"/>
    <property type="molecule type" value="Genomic_DNA"/>
</dbReference>